<dbReference type="RefSeq" id="WP_021718744.1">
    <property type="nucleotide sequence ID" value="NZ_CATXSL010000009.1"/>
</dbReference>
<evidence type="ECO:0000313" key="1">
    <source>
        <dbReference type="EMBL" id="CDB46831.1"/>
    </source>
</evidence>
<organism evidence="1">
    <name type="scientific">Phascolarctobacterium faecium</name>
    <dbReference type="NCBI Taxonomy" id="33025"/>
    <lineage>
        <taxon>Bacteria</taxon>
        <taxon>Bacillati</taxon>
        <taxon>Bacillota</taxon>
        <taxon>Negativicutes</taxon>
        <taxon>Acidaminococcales</taxon>
        <taxon>Acidaminococcaceae</taxon>
        <taxon>Phascolarctobacterium</taxon>
    </lineage>
</organism>
<gene>
    <name evidence="1" type="ORF">BN533_01844</name>
</gene>
<dbReference type="EMBL" id="CBDS010000100">
    <property type="protein sequence ID" value="CDB46831.1"/>
    <property type="molecule type" value="Genomic_DNA"/>
</dbReference>
<accession>R6IN71</accession>
<sequence length="43" mass="4998">MKKKGKVEQEGSDISLRRDKVFGEDVSRLFNGYDRRSINIIIV</sequence>
<reference evidence="1" key="1">
    <citation type="submission" date="2012-11" db="EMBL/GenBank/DDBJ databases">
        <title>Dependencies among metagenomic species, viruses, plasmids and units of genetic variation.</title>
        <authorList>
            <person name="Nielsen H.B."/>
            <person name="Almeida M."/>
            <person name="Juncker A.S."/>
            <person name="Rasmussen S."/>
            <person name="Li J."/>
            <person name="Sunagawa S."/>
            <person name="Plichta D."/>
            <person name="Gautier L."/>
            <person name="Le Chatelier E."/>
            <person name="Peletier E."/>
            <person name="Bonde I."/>
            <person name="Nielsen T."/>
            <person name="Manichanh C."/>
            <person name="Arumugam M."/>
            <person name="Batto J."/>
            <person name="Santos M.B.Q.D."/>
            <person name="Blom N."/>
            <person name="Borruel N."/>
            <person name="Burgdorf K.S."/>
            <person name="Boumezbeur F."/>
            <person name="Casellas F."/>
            <person name="Dore J."/>
            <person name="Guarner F."/>
            <person name="Hansen T."/>
            <person name="Hildebrand F."/>
            <person name="Kaas R.S."/>
            <person name="Kennedy S."/>
            <person name="Kristiansen K."/>
            <person name="Kultima J.R."/>
            <person name="Leonard P."/>
            <person name="Levenez F."/>
            <person name="Lund O."/>
            <person name="Moumen B."/>
            <person name="Le Paslier D."/>
            <person name="Pons N."/>
            <person name="Pedersen O."/>
            <person name="Prifti E."/>
            <person name="Qin J."/>
            <person name="Raes J."/>
            <person name="Tap J."/>
            <person name="Tims S."/>
            <person name="Ussery D.W."/>
            <person name="Yamada T."/>
            <person name="MetaHit consortium"/>
            <person name="Renault P."/>
            <person name="Sicheritz-Ponten T."/>
            <person name="Bork P."/>
            <person name="Wang J."/>
            <person name="Brunak S."/>
            <person name="Ehrlich S.D."/>
        </authorList>
    </citation>
    <scope>NUCLEOTIDE SEQUENCE [LARGE SCALE GENOMIC DNA]</scope>
</reference>
<dbReference type="AlphaFoldDB" id="R6IN71"/>
<protein>
    <submittedName>
        <fullName evidence="1">Uncharacterized protein</fullName>
    </submittedName>
</protein>
<comment type="caution">
    <text evidence="1">The sequence shown here is derived from an EMBL/GenBank/DDBJ whole genome shotgun (WGS) entry which is preliminary data.</text>
</comment>
<dbReference type="HOGENOM" id="CLU_3237394_0_0_9"/>
<proteinExistence type="predicted"/>
<name>R6IN71_9FIRM</name>